<dbReference type="AlphaFoldDB" id="A0A8G0LEH0"/>
<protein>
    <submittedName>
        <fullName evidence="1">Uncharacterized protein</fullName>
    </submittedName>
</protein>
<organism evidence="1 2">
    <name type="scientific">Trichoderma simmonsii</name>
    <dbReference type="NCBI Taxonomy" id="1491479"/>
    <lineage>
        <taxon>Eukaryota</taxon>
        <taxon>Fungi</taxon>
        <taxon>Dikarya</taxon>
        <taxon>Ascomycota</taxon>
        <taxon>Pezizomycotina</taxon>
        <taxon>Sordariomycetes</taxon>
        <taxon>Hypocreomycetidae</taxon>
        <taxon>Hypocreales</taxon>
        <taxon>Hypocreaceae</taxon>
        <taxon>Trichoderma</taxon>
    </lineage>
</organism>
<dbReference type="EMBL" id="CP075867">
    <property type="protein sequence ID" value="QYT00882.1"/>
    <property type="molecule type" value="Genomic_DNA"/>
</dbReference>
<gene>
    <name evidence="1" type="ORF">H0G86_007945</name>
</gene>
<sequence>MHLSRFPLSDPSSKRAKLPLLDHQLTNRIAIAMPRFLLHAILTNRLTSPAHLTRRKKHSPRPRHVTKDAALNLVTITSNSFPHFSFFLLFFSLYYYTCTNPPPHKRAWTLTSTKNHQAGIITSSQPLHQPLSLKLPCPKPTS</sequence>
<evidence type="ECO:0000313" key="2">
    <source>
        <dbReference type="Proteomes" id="UP000826661"/>
    </source>
</evidence>
<evidence type="ECO:0000313" key="1">
    <source>
        <dbReference type="EMBL" id="QYT00882.1"/>
    </source>
</evidence>
<dbReference type="Proteomes" id="UP000826661">
    <property type="component" value="Chromosome IV"/>
</dbReference>
<name>A0A8G0LEH0_9HYPO</name>
<keyword evidence="2" id="KW-1185">Reference proteome</keyword>
<reference evidence="1 2" key="1">
    <citation type="journal article" date="2021" name="BMC Genomics">
        <title>Telomere-to-telomere genome assembly of asparaginase-producing Trichoderma simmonsii.</title>
        <authorList>
            <person name="Chung D."/>
            <person name="Kwon Y.M."/>
            <person name="Yang Y."/>
        </authorList>
    </citation>
    <scope>NUCLEOTIDE SEQUENCE [LARGE SCALE GENOMIC DNA]</scope>
    <source>
        <strain evidence="1 2">GH-Sj1</strain>
    </source>
</reference>
<proteinExistence type="predicted"/>
<accession>A0A8G0LEH0</accession>